<organism evidence="3 4">
    <name type="scientific">Sporosarcina soli</name>
    <dbReference type="NCBI Taxonomy" id="334736"/>
    <lineage>
        <taxon>Bacteria</taxon>
        <taxon>Bacillati</taxon>
        <taxon>Bacillota</taxon>
        <taxon>Bacilli</taxon>
        <taxon>Bacillales</taxon>
        <taxon>Caryophanaceae</taxon>
        <taxon>Sporosarcina</taxon>
    </lineage>
</organism>
<dbReference type="EMBL" id="JBHSNO010000001">
    <property type="protein sequence ID" value="MFC5587331.1"/>
    <property type="molecule type" value="Genomic_DNA"/>
</dbReference>
<evidence type="ECO:0000256" key="1">
    <source>
        <dbReference type="ARBA" id="ARBA00022723"/>
    </source>
</evidence>
<keyword evidence="3" id="KW-0378">Hydrolase</keyword>
<name>A0ABW0TF87_9BACL</name>
<gene>
    <name evidence="3" type="ORF">ACFPRA_00215</name>
</gene>
<dbReference type="RefSeq" id="WP_381429248.1">
    <property type="nucleotide sequence ID" value="NZ_JBHSNO010000001.1"/>
</dbReference>
<protein>
    <submittedName>
        <fullName evidence="3">Fumarylacetoacetate hydrolase family protein</fullName>
    </submittedName>
</protein>
<keyword evidence="1" id="KW-0479">Metal-binding</keyword>
<reference evidence="4" key="1">
    <citation type="journal article" date="2019" name="Int. J. Syst. Evol. Microbiol.">
        <title>The Global Catalogue of Microorganisms (GCM) 10K type strain sequencing project: providing services to taxonomists for standard genome sequencing and annotation.</title>
        <authorList>
            <consortium name="The Broad Institute Genomics Platform"/>
            <consortium name="The Broad Institute Genome Sequencing Center for Infectious Disease"/>
            <person name="Wu L."/>
            <person name="Ma J."/>
        </authorList>
    </citation>
    <scope>NUCLEOTIDE SEQUENCE [LARGE SCALE GENOMIC DNA]</scope>
    <source>
        <strain evidence="4">CGMCC 4.1434</strain>
    </source>
</reference>
<sequence>MKIAIFNEDLLGIVKEDKVVDVSKAANWDTNNPESSFLYLVENYEQLKDNMEKEAETGKAYAIEDVFFKSPVPSTRKIWAAPVNYKSHQDEMNKMFNNAPRTIEEIALFLKSPESLSGPMDPILLPYKDRRTDHEAELGYVVGKKAKNVKAEEAENYIFGYFALLDISVRGNEERTWRKSFDTFTPIGPWIVTADEIDNPNDLKMTLWVNDEVRQDGSTKHLIYDCFKCFEVACDNMTLLPGDIIATGTPDGVGPIEAGDKVRIKIEDIGEFTVDVKHAEITEEVGATKA</sequence>
<evidence type="ECO:0000313" key="4">
    <source>
        <dbReference type="Proteomes" id="UP001596109"/>
    </source>
</evidence>
<dbReference type="InterPro" id="IPR011234">
    <property type="entry name" value="Fumarylacetoacetase-like_C"/>
</dbReference>
<keyword evidence="4" id="KW-1185">Reference proteome</keyword>
<proteinExistence type="predicted"/>
<dbReference type="Pfam" id="PF01557">
    <property type="entry name" value="FAA_hydrolase"/>
    <property type="match status" value="1"/>
</dbReference>
<dbReference type="GO" id="GO:0016787">
    <property type="term" value="F:hydrolase activity"/>
    <property type="evidence" value="ECO:0007669"/>
    <property type="project" value="UniProtKB-KW"/>
</dbReference>
<accession>A0ABW0TF87</accession>
<dbReference type="Gene3D" id="3.90.850.10">
    <property type="entry name" value="Fumarylacetoacetase-like, C-terminal domain"/>
    <property type="match status" value="1"/>
</dbReference>
<evidence type="ECO:0000313" key="3">
    <source>
        <dbReference type="EMBL" id="MFC5587331.1"/>
    </source>
</evidence>
<dbReference type="SUPFAM" id="SSF56529">
    <property type="entry name" value="FAH"/>
    <property type="match status" value="1"/>
</dbReference>
<comment type="caution">
    <text evidence="3">The sequence shown here is derived from an EMBL/GenBank/DDBJ whole genome shotgun (WGS) entry which is preliminary data.</text>
</comment>
<dbReference type="Proteomes" id="UP001596109">
    <property type="component" value="Unassembled WGS sequence"/>
</dbReference>
<dbReference type="InterPro" id="IPR036663">
    <property type="entry name" value="Fumarylacetoacetase_C_sf"/>
</dbReference>
<evidence type="ECO:0000259" key="2">
    <source>
        <dbReference type="Pfam" id="PF01557"/>
    </source>
</evidence>
<dbReference type="PANTHER" id="PTHR11820">
    <property type="entry name" value="ACYLPYRUVASE"/>
    <property type="match status" value="1"/>
</dbReference>
<feature type="domain" description="Fumarylacetoacetase-like C-terminal" evidence="2">
    <location>
        <begin position="77"/>
        <end position="276"/>
    </location>
</feature>